<feature type="binding site" evidence="9">
    <location>
        <position position="258"/>
    </location>
    <ligand>
        <name>ATP</name>
        <dbReference type="ChEBI" id="CHEBI:30616"/>
    </ligand>
</feature>
<gene>
    <name evidence="9" type="primary">URA6</name>
    <name evidence="10" type="ORF">KUCA_T00004978001</name>
</gene>
<dbReference type="EMBL" id="HG793130">
    <property type="protein sequence ID" value="CDK28992.1"/>
    <property type="molecule type" value="Genomic_DNA"/>
</dbReference>
<dbReference type="Gene3D" id="3.40.50.300">
    <property type="entry name" value="P-loop containing nucleotide triphosphate hydrolases"/>
    <property type="match status" value="1"/>
</dbReference>
<reference evidence="10" key="1">
    <citation type="submission" date="2013-12" db="EMBL/GenBank/DDBJ databases">
        <authorList>
            <person name="Genoscope - CEA"/>
        </authorList>
    </citation>
    <scope>NUCLEOTIDE SEQUENCE</scope>
    <source>
        <strain evidence="10">CBS 1993</strain>
    </source>
</reference>
<reference evidence="10" key="2">
    <citation type="submission" date="2014-02" db="EMBL/GenBank/DDBJ databases">
        <title>Complete DNA sequence of /Kuraishia capsulata/ illustrates novel genomic features among budding yeasts (/Saccharomycotina/).</title>
        <authorList>
            <person name="Morales L."/>
            <person name="Noel B."/>
            <person name="Porcel B."/>
            <person name="Marcet-Houben M."/>
            <person name="Hullo M-F."/>
            <person name="Sacerdot C."/>
            <person name="Tekaia F."/>
            <person name="Leh-Louis V."/>
            <person name="Despons L."/>
            <person name="Khanna V."/>
            <person name="Aury J-M."/>
            <person name="Barbe V."/>
            <person name="Couloux A."/>
            <person name="Labadie K."/>
            <person name="Pelletier E."/>
            <person name="Souciet J-L."/>
            <person name="Boekhout T."/>
            <person name="Gabaldon T."/>
            <person name="Wincker P."/>
            <person name="Dujon B."/>
        </authorList>
    </citation>
    <scope>NUCLEOTIDE SEQUENCE</scope>
    <source>
        <strain evidence="10">CBS 1993</strain>
    </source>
</reference>
<feature type="binding site" evidence="9">
    <location>
        <position position="213"/>
    </location>
    <ligand>
        <name>ATP</name>
        <dbReference type="ChEBI" id="CHEBI:30616"/>
    </ligand>
</feature>
<evidence type="ECO:0000256" key="3">
    <source>
        <dbReference type="ARBA" id="ARBA00022741"/>
    </source>
</evidence>
<dbReference type="HAMAP" id="MF_03172">
    <property type="entry name" value="Adenylate_kinase_UMP_CMP_kin"/>
    <property type="match status" value="1"/>
</dbReference>
<dbReference type="FunFam" id="3.40.50.300:FF:000315">
    <property type="entry name" value="Adenylate kinase 1"/>
    <property type="match status" value="1"/>
</dbReference>
<evidence type="ECO:0000313" key="10">
    <source>
        <dbReference type="EMBL" id="CDK28992.1"/>
    </source>
</evidence>
<dbReference type="Pfam" id="PF00406">
    <property type="entry name" value="ADK"/>
    <property type="match status" value="1"/>
</dbReference>
<feature type="region of interest" description="LID" evidence="9">
    <location>
        <begin position="212"/>
        <end position="222"/>
    </location>
</feature>
<evidence type="ECO:0000256" key="5">
    <source>
        <dbReference type="ARBA" id="ARBA00022840"/>
    </source>
</evidence>
<dbReference type="OrthoDB" id="442176at2759"/>
<dbReference type="InterPro" id="IPR027417">
    <property type="entry name" value="P-loop_NTPase"/>
</dbReference>
<name>W6MU91_9ASCO</name>
<organism evidence="10 11">
    <name type="scientific">Kuraishia capsulata CBS 1993</name>
    <dbReference type="NCBI Taxonomy" id="1382522"/>
    <lineage>
        <taxon>Eukaryota</taxon>
        <taxon>Fungi</taxon>
        <taxon>Dikarya</taxon>
        <taxon>Ascomycota</taxon>
        <taxon>Saccharomycotina</taxon>
        <taxon>Pichiomycetes</taxon>
        <taxon>Pichiales</taxon>
        <taxon>Pichiaceae</taxon>
        <taxon>Kuraishia</taxon>
    </lineage>
</organism>
<dbReference type="GO" id="GO:0005524">
    <property type="term" value="F:ATP binding"/>
    <property type="evidence" value="ECO:0007669"/>
    <property type="project" value="UniProtKB-KW"/>
</dbReference>
<comment type="similarity">
    <text evidence="9">Belongs to the adenylate kinase family. UMP-CMP kinase subfamily.</text>
</comment>
<dbReference type="PROSITE" id="PS00113">
    <property type="entry name" value="ADENYLATE_KINASE"/>
    <property type="match status" value="1"/>
</dbReference>
<comment type="subunit">
    <text evidence="9">Monomer.</text>
</comment>
<feature type="binding site" evidence="9">
    <location>
        <position position="219"/>
    </location>
    <ligand>
        <name>a ribonucleoside 5'-phosphate</name>
        <dbReference type="ChEBI" id="CHEBI:58043"/>
    </ligand>
</feature>
<dbReference type="GO" id="GO:0006207">
    <property type="term" value="P:'de novo' pyrimidine nucleobase biosynthetic process"/>
    <property type="evidence" value="ECO:0007669"/>
    <property type="project" value="EnsemblFungi"/>
</dbReference>
<keyword evidence="6 9" id="KW-0665">Pyrimidine biosynthesis</keyword>
<dbReference type="GO" id="GO:0005634">
    <property type="term" value="C:nucleus"/>
    <property type="evidence" value="ECO:0007669"/>
    <property type="project" value="UniProtKB-SubCell"/>
</dbReference>
<dbReference type="STRING" id="1382522.W6MU91"/>
<feature type="binding site" evidence="9">
    <location>
        <position position="182"/>
    </location>
    <ligand>
        <name>a ribonucleoside 5'-phosphate</name>
        <dbReference type="ChEBI" id="CHEBI:58043"/>
    </ligand>
</feature>
<dbReference type="HOGENOM" id="CLU_032354_0_0_1"/>
<feature type="region of interest" description="NMPbind" evidence="9">
    <location>
        <begin position="117"/>
        <end position="147"/>
    </location>
</feature>
<dbReference type="GO" id="GO:0005737">
    <property type="term" value="C:cytoplasm"/>
    <property type="evidence" value="ECO:0007669"/>
    <property type="project" value="UniProtKB-SubCell"/>
</dbReference>
<feature type="binding site" evidence="9">
    <location>
        <position position="123"/>
    </location>
    <ligand>
        <name>a ribonucleoside 5'-phosphate</name>
        <dbReference type="ChEBI" id="CHEBI:58043"/>
    </ligand>
</feature>
<feature type="binding site" evidence="9">
    <location>
        <position position="230"/>
    </location>
    <ligand>
        <name>a ribonucleoside 5'-phosphate</name>
        <dbReference type="ChEBI" id="CHEBI:58043"/>
    </ligand>
</feature>
<comment type="catalytic activity">
    <reaction evidence="8 9">
        <text>UMP + ATP = UDP + ADP</text>
        <dbReference type="Rhea" id="RHEA:24400"/>
        <dbReference type="ChEBI" id="CHEBI:30616"/>
        <dbReference type="ChEBI" id="CHEBI:57865"/>
        <dbReference type="ChEBI" id="CHEBI:58223"/>
        <dbReference type="ChEBI" id="CHEBI:456216"/>
        <dbReference type="EC" id="2.7.4.14"/>
    </reaction>
</comment>
<sequence>MLRIARPIVGLRGISSHITRVPFAVSARSGARCYSSAPASNGKKLGLLAVLGVLAVGTTLYSATTPVKPPRAYIEPVLSPAFKPGEVSVLFVLGGPGSGKGTQCAKLVAGYGFVHLSAGDLLRAEQQRPGSKYGELIAQYIKDGQIVPQEITIALLEQAMKEEFGKGKTKFLIDGFPRKMDQAITFEEQVAQSSFTLFFDCPEAVMLKRLLERGKTSGRTDDNAETISKRFKTFVETSYPVVEYFDKQGKVIRLSCDQPVETVYGQVTAALKGKEII</sequence>
<dbReference type="Proteomes" id="UP000019384">
    <property type="component" value="Unassembled WGS sequence"/>
</dbReference>
<comment type="cofactor">
    <cofactor evidence="9">
        <name>Mg(2+)</name>
        <dbReference type="ChEBI" id="CHEBI:18420"/>
    </cofactor>
    <text evidence="9">Binds 1 Mg(2+) ion per monomer.</text>
</comment>
<accession>W6MU91</accession>
<evidence type="ECO:0000256" key="2">
    <source>
        <dbReference type="ARBA" id="ARBA00022679"/>
    </source>
</evidence>
<keyword evidence="4 9" id="KW-0418">Kinase</keyword>
<evidence type="ECO:0000256" key="7">
    <source>
        <dbReference type="ARBA" id="ARBA00023242"/>
    </source>
</evidence>
<dbReference type="NCBIfam" id="TIGR01359">
    <property type="entry name" value="UMP_CMP_kin_fam"/>
    <property type="match status" value="1"/>
</dbReference>
<keyword evidence="5 9" id="KW-0067">ATP-binding</keyword>
<proteinExistence type="inferred from homology"/>
<evidence type="ECO:0000256" key="6">
    <source>
        <dbReference type="ARBA" id="ARBA00022975"/>
    </source>
</evidence>
<dbReference type="EC" id="2.7.4.14" evidence="9"/>
<feature type="binding site" evidence="9">
    <location>
        <begin position="97"/>
        <end position="102"/>
    </location>
    <ligand>
        <name>ATP</name>
        <dbReference type="ChEBI" id="CHEBI:30616"/>
    </ligand>
</feature>
<dbReference type="HAMAP" id="MF_00235">
    <property type="entry name" value="Adenylate_kinase_Adk"/>
    <property type="match status" value="1"/>
</dbReference>
<comment type="function">
    <text evidence="9">Catalyzes the phosphorylation of pyrimidine nucleoside monophosphates at the expense of ATP. Plays an important role in de novo pyrimidine nucleotide biosynthesis. Has preference for UMP and dUMP as phosphate acceptors, but can also use CMP, dCMP and AMP.</text>
</comment>
<feature type="binding site" evidence="9">
    <location>
        <begin position="145"/>
        <end position="147"/>
    </location>
    <ligand>
        <name>a ribonucleoside 5'-phosphate</name>
        <dbReference type="ChEBI" id="CHEBI:58043"/>
    </ligand>
</feature>
<dbReference type="InterPro" id="IPR006266">
    <property type="entry name" value="UMP_CMP_kinase"/>
</dbReference>
<evidence type="ECO:0000256" key="9">
    <source>
        <dbReference type="HAMAP-Rule" id="MF_03172"/>
    </source>
</evidence>
<dbReference type="PANTHER" id="PTHR23359">
    <property type="entry name" value="NUCLEOTIDE KINASE"/>
    <property type="match status" value="1"/>
</dbReference>
<dbReference type="InterPro" id="IPR033690">
    <property type="entry name" value="Adenylat_kinase_CS"/>
</dbReference>
<dbReference type="AlphaFoldDB" id="W6MU91"/>
<dbReference type="SUPFAM" id="SSF52540">
    <property type="entry name" value="P-loop containing nucleoside triphosphate hydrolases"/>
    <property type="match status" value="1"/>
</dbReference>
<dbReference type="InterPro" id="IPR000850">
    <property type="entry name" value="Adenylat/UMP-CMP_kin"/>
</dbReference>
<dbReference type="PRINTS" id="PR00094">
    <property type="entry name" value="ADENYLTKNASE"/>
</dbReference>
<comment type="subcellular location">
    <subcellularLocation>
        <location evidence="9">Cytoplasm</location>
    </subcellularLocation>
    <subcellularLocation>
        <location evidence="9">Nucleus</location>
    </subcellularLocation>
    <text evidence="9">Predominantly cytoplasmic.</text>
</comment>
<keyword evidence="7 9" id="KW-0539">Nucleus</keyword>
<dbReference type="GO" id="GO:0033862">
    <property type="term" value="F:UMP kinase activity"/>
    <property type="evidence" value="ECO:0007669"/>
    <property type="project" value="EnsemblFungi"/>
</dbReference>
<dbReference type="CDD" id="cd01428">
    <property type="entry name" value="ADK"/>
    <property type="match status" value="1"/>
</dbReference>
<evidence type="ECO:0000256" key="4">
    <source>
        <dbReference type="ARBA" id="ARBA00022777"/>
    </source>
</evidence>
<dbReference type="GO" id="GO:0004017">
    <property type="term" value="F:AMP kinase activity"/>
    <property type="evidence" value="ECO:0007669"/>
    <property type="project" value="EnsemblFungi"/>
</dbReference>
<keyword evidence="2 9" id="KW-0808">Transferase</keyword>
<keyword evidence="1 9" id="KW-0963">Cytoplasm</keyword>
<comment type="domain">
    <text evidence="9">Consists of three domains, a large central CORE domain and two small peripheral domains, NMPbind and LID, which undergo movements during catalysis. The LID domain closes over the site of phosphoryl transfer upon ATP binding. Assembling and dissambling the active center during each catalytic cycle provides an effective means to prevent ATP hydrolysis.</text>
</comment>
<evidence type="ECO:0000256" key="1">
    <source>
        <dbReference type="ARBA" id="ARBA00022490"/>
    </source>
</evidence>
<keyword evidence="11" id="KW-1185">Reference proteome</keyword>
<keyword evidence="3 9" id="KW-0547">Nucleotide-binding</keyword>
<feature type="binding site" evidence="9">
    <location>
        <begin position="175"/>
        <end position="178"/>
    </location>
    <ligand>
        <name>a ribonucleoside 5'-phosphate</name>
        <dbReference type="ChEBI" id="CHEBI:58043"/>
    </ligand>
</feature>
<protein>
    <recommendedName>
        <fullName evidence="9">Uridylate kinase</fullName>
        <shortName evidence="9">UK</shortName>
        <ecNumber evidence="9">2.7.4.14</ecNumber>
    </recommendedName>
    <alternativeName>
        <fullName evidence="9">ATP:UMP phosphotransferase</fullName>
    </alternativeName>
    <alternativeName>
        <fullName evidence="9">Deoxycytidylate kinase</fullName>
        <shortName evidence="9">CK</shortName>
        <shortName evidence="9">dCMP kinase</shortName>
    </alternativeName>
    <alternativeName>
        <fullName evidence="9">Uridine monophosphate kinase</fullName>
        <shortName evidence="9">UMP kinase</shortName>
        <shortName evidence="9">UMPK</shortName>
    </alternativeName>
</protein>
<evidence type="ECO:0000256" key="8">
    <source>
        <dbReference type="ARBA" id="ARBA00048116"/>
    </source>
</evidence>
<evidence type="ECO:0000313" key="11">
    <source>
        <dbReference type="Proteomes" id="UP000019384"/>
    </source>
</evidence>
<dbReference type="GO" id="GO:0006221">
    <property type="term" value="P:pyrimidine nucleotide biosynthetic process"/>
    <property type="evidence" value="ECO:0007669"/>
    <property type="project" value="UniProtKB-UniRule"/>
</dbReference>